<proteinExistence type="predicted"/>
<sequence>MGMIFSPIMYSLLLFSSPFPLETDTGGSPGLVRNVVWCHHSHVLCCCWYHCPIYLSVCLWESISTIERKRNSFGMLTLHPCLCCCWTSEDLYYLE</sequence>
<feature type="signal peptide" evidence="1">
    <location>
        <begin position="1"/>
        <end position="23"/>
    </location>
</feature>
<name>A0A2V1D964_9PLEO</name>
<dbReference type="AlphaFoldDB" id="A0A2V1D964"/>
<dbReference type="Proteomes" id="UP000244855">
    <property type="component" value="Unassembled WGS sequence"/>
</dbReference>
<dbReference type="EMBL" id="KZ805528">
    <property type="protein sequence ID" value="PVH94591.1"/>
    <property type="molecule type" value="Genomic_DNA"/>
</dbReference>
<reference evidence="2 3" key="1">
    <citation type="journal article" date="2018" name="Sci. Rep.">
        <title>Comparative genomics provides insights into the lifestyle and reveals functional heterogeneity of dark septate endophytic fungi.</title>
        <authorList>
            <person name="Knapp D.G."/>
            <person name="Nemeth J.B."/>
            <person name="Barry K."/>
            <person name="Hainaut M."/>
            <person name="Henrissat B."/>
            <person name="Johnson J."/>
            <person name="Kuo A."/>
            <person name="Lim J.H.P."/>
            <person name="Lipzen A."/>
            <person name="Nolan M."/>
            <person name="Ohm R.A."/>
            <person name="Tamas L."/>
            <person name="Grigoriev I.V."/>
            <person name="Spatafora J.W."/>
            <person name="Nagy L.G."/>
            <person name="Kovacs G.M."/>
        </authorList>
    </citation>
    <scope>NUCLEOTIDE SEQUENCE [LARGE SCALE GENOMIC DNA]</scope>
    <source>
        <strain evidence="2 3">DSE2036</strain>
    </source>
</reference>
<evidence type="ECO:0008006" key="4">
    <source>
        <dbReference type="Google" id="ProtNLM"/>
    </source>
</evidence>
<keyword evidence="1" id="KW-0732">Signal</keyword>
<evidence type="ECO:0000313" key="2">
    <source>
        <dbReference type="EMBL" id="PVH94591.1"/>
    </source>
</evidence>
<feature type="chain" id="PRO_5015912097" description="Secreted protein" evidence="1">
    <location>
        <begin position="24"/>
        <end position="95"/>
    </location>
</feature>
<protein>
    <recommendedName>
        <fullName evidence="4">Secreted protein</fullName>
    </recommendedName>
</protein>
<organism evidence="2 3">
    <name type="scientific">Periconia macrospinosa</name>
    <dbReference type="NCBI Taxonomy" id="97972"/>
    <lineage>
        <taxon>Eukaryota</taxon>
        <taxon>Fungi</taxon>
        <taxon>Dikarya</taxon>
        <taxon>Ascomycota</taxon>
        <taxon>Pezizomycotina</taxon>
        <taxon>Dothideomycetes</taxon>
        <taxon>Pleosporomycetidae</taxon>
        <taxon>Pleosporales</taxon>
        <taxon>Massarineae</taxon>
        <taxon>Periconiaceae</taxon>
        <taxon>Periconia</taxon>
    </lineage>
</organism>
<keyword evidence="3" id="KW-1185">Reference proteome</keyword>
<gene>
    <name evidence="2" type="ORF">DM02DRAFT_186055</name>
</gene>
<accession>A0A2V1D964</accession>
<evidence type="ECO:0000256" key="1">
    <source>
        <dbReference type="SAM" id="SignalP"/>
    </source>
</evidence>
<evidence type="ECO:0000313" key="3">
    <source>
        <dbReference type="Proteomes" id="UP000244855"/>
    </source>
</evidence>